<evidence type="ECO:0000313" key="3">
    <source>
        <dbReference type="EMBL" id="MCX2979460.1"/>
    </source>
</evidence>
<dbReference type="EMBL" id="SHNN01000001">
    <property type="protein sequence ID" value="MCX2979460.1"/>
    <property type="molecule type" value="Genomic_DNA"/>
</dbReference>
<dbReference type="Pfam" id="PF07589">
    <property type="entry name" value="PEP-CTERM"/>
    <property type="match status" value="1"/>
</dbReference>
<feature type="transmembrane region" description="Helical" evidence="1">
    <location>
        <begin position="88"/>
        <end position="106"/>
    </location>
</feature>
<dbReference type="InterPro" id="IPR013424">
    <property type="entry name" value="Ice-binding_C"/>
</dbReference>
<keyword evidence="1" id="KW-1133">Transmembrane helix</keyword>
<protein>
    <submittedName>
        <fullName evidence="3">PEP-CTERM sorting domain-containing protein</fullName>
    </submittedName>
</protein>
<sequence length="115" mass="12481">MDSTWAPMFLSDFRPAGMSVRGRALGGWVSTVSMTPDYPNGAAHAYHATLYDEAVHRYGDTARADDNNPTTYTRNDIGAWFVRDAAPVPAPTTLTLLGLGLISLGINRRKRGAKV</sequence>
<reference evidence="3" key="1">
    <citation type="submission" date="2019-02" db="EMBL/GenBank/DDBJ databases">
        <authorList>
            <person name="Li S.-H."/>
        </authorList>
    </citation>
    <scope>NUCLEOTIDE SEQUENCE</scope>
    <source>
        <strain evidence="3">IMCC14734</strain>
    </source>
</reference>
<evidence type="ECO:0000259" key="2">
    <source>
        <dbReference type="Pfam" id="PF07589"/>
    </source>
</evidence>
<gene>
    <name evidence="3" type="ORF">EYC98_01140</name>
</gene>
<dbReference type="NCBIfam" id="TIGR02595">
    <property type="entry name" value="PEP_CTERM"/>
    <property type="match status" value="1"/>
</dbReference>
<name>A0ABT3TCA0_9GAMM</name>
<evidence type="ECO:0000313" key="4">
    <source>
        <dbReference type="Proteomes" id="UP001143362"/>
    </source>
</evidence>
<proteinExistence type="predicted"/>
<comment type="caution">
    <text evidence="3">The sequence shown here is derived from an EMBL/GenBank/DDBJ whole genome shotgun (WGS) entry which is preliminary data.</text>
</comment>
<evidence type="ECO:0000256" key="1">
    <source>
        <dbReference type="SAM" id="Phobius"/>
    </source>
</evidence>
<keyword evidence="1" id="KW-0812">Transmembrane</keyword>
<accession>A0ABT3TCA0</accession>
<dbReference type="RefSeq" id="WP_420887153.1">
    <property type="nucleotide sequence ID" value="NZ_SHNN01000001.1"/>
</dbReference>
<feature type="domain" description="Ice-binding protein C-terminal" evidence="2">
    <location>
        <begin position="87"/>
        <end position="109"/>
    </location>
</feature>
<keyword evidence="1" id="KW-0472">Membrane</keyword>
<organism evidence="3 4">
    <name type="scientific">Candidatus Litorirhabdus singularis</name>
    <dbReference type="NCBI Taxonomy" id="2518993"/>
    <lineage>
        <taxon>Bacteria</taxon>
        <taxon>Pseudomonadati</taxon>
        <taxon>Pseudomonadota</taxon>
        <taxon>Gammaproteobacteria</taxon>
        <taxon>Cellvibrionales</taxon>
        <taxon>Halieaceae</taxon>
        <taxon>Candidatus Litorirhabdus</taxon>
    </lineage>
</organism>
<dbReference type="Proteomes" id="UP001143362">
    <property type="component" value="Unassembled WGS sequence"/>
</dbReference>
<keyword evidence="4" id="KW-1185">Reference proteome</keyword>